<dbReference type="FunFam" id="3.40.190.10:FF:000005">
    <property type="entry name" value="Porphobilinogen deaminase"/>
    <property type="match status" value="1"/>
</dbReference>
<dbReference type="SUPFAM" id="SSF54782">
    <property type="entry name" value="Porphobilinogen deaminase (hydroxymethylbilane synthase), C-terminal domain"/>
    <property type="match status" value="1"/>
</dbReference>
<dbReference type="NCBIfam" id="TIGR00212">
    <property type="entry name" value="hemC"/>
    <property type="match status" value="1"/>
</dbReference>
<dbReference type="InterPro" id="IPR000860">
    <property type="entry name" value="HemC"/>
</dbReference>
<evidence type="ECO:0000256" key="5">
    <source>
        <dbReference type="ARBA" id="ARBA00022679"/>
    </source>
</evidence>
<dbReference type="CDD" id="cd13647">
    <property type="entry name" value="PBP2_PBGD_2"/>
    <property type="match status" value="1"/>
</dbReference>
<dbReference type="UniPathway" id="UPA00251">
    <property type="reaction ID" value="UER00319"/>
</dbReference>
<comment type="miscellaneous">
    <text evidence="8">The porphobilinogen subunits are added to the dipyrromethane group.</text>
</comment>
<feature type="domain" description="Porphobilinogen deaminase C-terminal" evidence="10">
    <location>
        <begin position="232"/>
        <end position="296"/>
    </location>
</feature>
<comment type="pathway">
    <text evidence="2 8">Porphyrin-containing compound metabolism; protoporphyrin-IX biosynthesis; coproporphyrinogen-III from 5-aminolevulinate: step 2/4.</text>
</comment>
<name>D9SNY2_CLOC7</name>
<dbReference type="EC" id="2.5.1.61" evidence="8"/>
<feature type="modified residue" description="S-(dipyrrolylmethanemethyl)cysteine" evidence="8">
    <location>
        <position position="245"/>
    </location>
</feature>
<keyword evidence="12" id="KW-1185">Reference proteome</keyword>
<evidence type="ECO:0000256" key="7">
    <source>
        <dbReference type="ARBA" id="ARBA00048169"/>
    </source>
</evidence>
<evidence type="ECO:0000256" key="2">
    <source>
        <dbReference type="ARBA" id="ARBA00004735"/>
    </source>
</evidence>
<proteinExistence type="inferred from homology"/>
<keyword evidence="5 8" id="KW-0808">Transferase</keyword>
<evidence type="ECO:0000313" key="11">
    <source>
        <dbReference type="EMBL" id="ADL51947.1"/>
    </source>
</evidence>
<dbReference type="PIRSF" id="PIRSF001438">
    <property type="entry name" value="4pyrrol_synth_OHMeBilane_synth"/>
    <property type="match status" value="1"/>
</dbReference>
<dbReference type="HOGENOM" id="CLU_019704_1_0_9"/>
<dbReference type="Gene3D" id="3.30.160.40">
    <property type="entry name" value="Porphobilinogen deaminase, C-terminal domain"/>
    <property type="match status" value="1"/>
</dbReference>
<evidence type="ECO:0000259" key="10">
    <source>
        <dbReference type="Pfam" id="PF03900"/>
    </source>
</evidence>
<accession>D9SNY2</accession>
<evidence type="ECO:0000256" key="4">
    <source>
        <dbReference type="ARBA" id="ARBA00011245"/>
    </source>
</evidence>
<dbReference type="STRING" id="573061.Clocel_2207"/>
<evidence type="ECO:0000259" key="9">
    <source>
        <dbReference type="Pfam" id="PF01379"/>
    </source>
</evidence>
<feature type="domain" description="Porphobilinogen deaminase N-terminal" evidence="9">
    <location>
        <begin position="5"/>
        <end position="214"/>
    </location>
</feature>
<dbReference type="PRINTS" id="PR00151">
    <property type="entry name" value="PORPHBDMNASE"/>
</dbReference>
<dbReference type="FunFam" id="3.40.190.10:FF:000004">
    <property type="entry name" value="Porphobilinogen deaminase"/>
    <property type="match status" value="1"/>
</dbReference>
<dbReference type="Proteomes" id="UP000002730">
    <property type="component" value="Chromosome"/>
</dbReference>
<dbReference type="EMBL" id="CP002160">
    <property type="protein sequence ID" value="ADL51947.1"/>
    <property type="molecule type" value="Genomic_DNA"/>
</dbReference>
<dbReference type="InterPro" id="IPR022417">
    <property type="entry name" value="Porphobilin_deaminase_N"/>
</dbReference>
<gene>
    <name evidence="8" type="primary">hemC</name>
    <name evidence="11" type="ordered locus">Clocel_2207</name>
</gene>
<evidence type="ECO:0000256" key="8">
    <source>
        <dbReference type="HAMAP-Rule" id="MF_00260"/>
    </source>
</evidence>
<dbReference type="Pfam" id="PF01379">
    <property type="entry name" value="Porphobil_deam"/>
    <property type="match status" value="1"/>
</dbReference>
<evidence type="ECO:0000256" key="1">
    <source>
        <dbReference type="ARBA" id="ARBA00002869"/>
    </source>
</evidence>
<evidence type="ECO:0000256" key="3">
    <source>
        <dbReference type="ARBA" id="ARBA00005638"/>
    </source>
</evidence>
<dbReference type="AlphaFoldDB" id="D9SNY2"/>
<dbReference type="eggNOG" id="COG0181">
    <property type="taxonomic scope" value="Bacteria"/>
</dbReference>
<dbReference type="GO" id="GO:0006782">
    <property type="term" value="P:protoporphyrinogen IX biosynthetic process"/>
    <property type="evidence" value="ECO:0007669"/>
    <property type="project" value="UniProtKB-UniRule"/>
</dbReference>
<comment type="function">
    <text evidence="1 8">Tetrapolymerization of the monopyrrole PBG into the hydroxymethylbilane pre-uroporphyrinogen in several discrete steps.</text>
</comment>
<dbReference type="InterPro" id="IPR036803">
    <property type="entry name" value="Porphobilinogen_deaminase_C_sf"/>
</dbReference>
<dbReference type="Gene3D" id="3.40.190.10">
    <property type="entry name" value="Periplasmic binding protein-like II"/>
    <property type="match status" value="2"/>
</dbReference>
<dbReference type="HAMAP" id="MF_00260">
    <property type="entry name" value="Porphobil_deam"/>
    <property type="match status" value="1"/>
</dbReference>
<dbReference type="KEGG" id="ccb:Clocel_2207"/>
<comment type="subunit">
    <text evidence="4 8">Monomer.</text>
</comment>
<dbReference type="PANTHER" id="PTHR11557">
    <property type="entry name" value="PORPHOBILINOGEN DEAMINASE"/>
    <property type="match status" value="1"/>
</dbReference>
<comment type="catalytic activity">
    <reaction evidence="7 8">
        <text>4 porphobilinogen + H2O = hydroxymethylbilane + 4 NH4(+)</text>
        <dbReference type="Rhea" id="RHEA:13185"/>
        <dbReference type="ChEBI" id="CHEBI:15377"/>
        <dbReference type="ChEBI" id="CHEBI:28938"/>
        <dbReference type="ChEBI" id="CHEBI:57845"/>
        <dbReference type="ChEBI" id="CHEBI:58126"/>
        <dbReference type="EC" id="2.5.1.61"/>
    </reaction>
</comment>
<organism evidence="11 12">
    <name type="scientific">Clostridium cellulovorans (strain ATCC 35296 / DSM 3052 / OCM 3 / 743B)</name>
    <dbReference type="NCBI Taxonomy" id="573061"/>
    <lineage>
        <taxon>Bacteria</taxon>
        <taxon>Bacillati</taxon>
        <taxon>Bacillota</taxon>
        <taxon>Clostridia</taxon>
        <taxon>Eubacteriales</taxon>
        <taxon>Clostridiaceae</taxon>
        <taxon>Clostridium</taxon>
    </lineage>
</organism>
<reference evidence="11 12" key="1">
    <citation type="submission" date="2010-08" db="EMBL/GenBank/DDBJ databases">
        <title>Complete sequence of Clostridium cellulovorans 743B.</title>
        <authorList>
            <consortium name="US DOE Joint Genome Institute"/>
            <person name="Lucas S."/>
            <person name="Copeland A."/>
            <person name="Lapidus A."/>
            <person name="Cheng J.-F."/>
            <person name="Bruce D."/>
            <person name="Goodwin L."/>
            <person name="Pitluck S."/>
            <person name="Chertkov O."/>
            <person name="Detter J.C."/>
            <person name="Han C."/>
            <person name="Tapia R."/>
            <person name="Land M."/>
            <person name="Hauser L."/>
            <person name="Chang Y.-J."/>
            <person name="Jeffries C."/>
            <person name="Kyrpides N."/>
            <person name="Ivanova N."/>
            <person name="Mikhailova N."/>
            <person name="Hemme C.L."/>
            <person name="Woyke T."/>
        </authorList>
    </citation>
    <scope>NUCLEOTIDE SEQUENCE [LARGE SCALE GENOMIC DNA]</scope>
    <source>
        <strain evidence="12">ATCC 35296 / DSM 3052 / OCM 3 / 743B</strain>
    </source>
</reference>
<comment type="similarity">
    <text evidence="3 8">Belongs to the HMBS family.</text>
</comment>
<comment type="cofactor">
    <cofactor evidence="8">
        <name>dipyrromethane</name>
        <dbReference type="ChEBI" id="CHEBI:60342"/>
    </cofactor>
    <text evidence="8">Binds 1 dipyrromethane group covalently.</text>
</comment>
<evidence type="ECO:0000313" key="12">
    <source>
        <dbReference type="Proteomes" id="UP000002730"/>
    </source>
</evidence>
<sequence>MKKIIRIGTRKSKLALMQTNIVIDAIKKKHPEINCEVVEMSTKGDEILDKSLLSFGGKGAFVSEFEKAIKSGEIDLAVHSAKDMPMDLLTGLKIVAVTKREDPRDVLVTANNKDTINDFNKTNKLIGTTSLRRKLQIKRLLNNVDTKDLRGNVQRRLEKLISGEYDGIILAAAGLKRLGLLDDERINLNYLSVEDFIPAGGQGIIAVEGRAEEEFSFLKDSIHNEEAMYSLEVERYVMKKLNAGCNEPIGAYSFIDKDTIFLDIIYEHNGKVSRKKGSDSIENRLKLTEKLVEEILQEVK</sequence>
<dbReference type="GO" id="GO:0004418">
    <property type="term" value="F:hydroxymethylbilane synthase activity"/>
    <property type="evidence" value="ECO:0007669"/>
    <property type="project" value="UniProtKB-UniRule"/>
</dbReference>
<evidence type="ECO:0000256" key="6">
    <source>
        <dbReference type="ARBA" id="ARBA00023244"/>
    </source>
</evidence>
<dbReference type="OrthoDB" id="9810298at2"/>
<keyword evidence="6 8" id="KW-0627">Porphyrin biosynthesis</keyword>
<dbReference type="Pfam" id="PF03900">
    <property type="entry name" value="Porphobil_deamC"/>
    <property type="match status" value="1"/>
</dbReference>
<dbReference type="SUPFAM" id="SSF53850">
    <property type="entry name" value="Periplasmic binding protein-like II"/>
    <property type="match status" value="1"/>
</dbReference>
<dbReference type="PANTHER" id="PTHR11557:SF0">
    <property type="entry name" value="PORPHOBILINOGEN DEAMINASE"/>
    <property type="match status" value="1"/>
</dbReference>
<dbReference type="GO" id="GO:0005737">
    <property type="term" value="C:cytoplasm"/>
    <property type="evidence" value="ECO:0007669"/>
    <property type="project" value="UniProtKB-UniRule"/>
</dbReference>
<protein>
    <recommendedName>
        <fullName evidence="8">Porphobilinogen deaminase</fullName>
        <shortName evidence="8">PBG</shortName>
        <ecNumber evidence="8">2.5.1.61</ecNumber>
    </recommendedName>
    <alternativeName>
        <fullName evidence="8">Hydroxymethylbilane synthase</fullName>
        <shortName evidence="8">HMBS</shortName>
    </alternativeName>
    <alternativeName>
        <fullName evidence="8">Pre-uroporphyrinogen synthase</fullName>
    </alternativeName>
</protein>
<dbReference type="RefSeq" id="WP_010076828.1">
    <property type="nucleotide sequence ID" value="NC_014393.1"/>
</dbReference>
<dbReference type="InterPro" id="IPR022418">
    <property type="entry name" value="Porphobilinogen_deaminase_C"/>
</dbReference>